<evidence type="ECO:0000313" key="4">
    <source>
        <dbReference type="Proteomes" id="UP000578819"/>
    </source>
</evidence>
<name>A0A7W7SPE4_9ACTN</name>
<comment type="caution">
    <text evidence="3">The sequence shown here is derived from an EMBL/GenBank/DDBJ whole genome shotgun (WGS) entry which is preliminary data.</text>
</comment>
<feature type="compositionally biased region" description="Low complexity" evidence="1">
    <location>
        <begin position="39"/>
        <end position="66"/>
    </location>
</feature>
<sequence length="149" mass="15325">MTRSPLRAASEWLLAPMTLALLMSGCATTEPADDAAGQPSSPTATTSAATTPTSTPTPTVRPSSAPAIPPKKPTDEQATDRIAGRVTRGGSGPCYGVVTDDGKEYALYGSDTGTLQVDTFVRVTIAPLLLRINCGPGTHASIVELSVVR</sequence>
<dbReference type="Proteomes" id="UP000578819">
    <property type="component" value="Unassembled WGS sequence"/>
</dbReference>
<feature type="region of interest" description="Disordered" evidence="1">
    <location>
        <begin position="29"/>
        <end position="93"/>
    </location>
</feature>
<keyword evidence="2" id="KW-0732">Signal</keyword>
<gene>
    <name evidence="3" type="ORF">FHR38_002256</name>
</gene>
<proteinExistence type="predicted"/>
<reference evidence="3 4" key="1">
    <citation type="submission" date="2020-08" db="EMBL/GenBank/DDBJ databases">
        <title>Sequencing the genomes of 1000 actinobacteria strains.</title>
        <authorList>
            <person name="Klenk H.-P."/>
        </authorList>
    </citation>
    <scope>NUCLEOTIDE SEQUENCE [LARGE SCALE GENOMIC DNA]</scope>
    <source>
        <strain evidence="3 4">DSM 45886</strain>
    </source>
</reference>
<dbReference type="PROSITE" id="PS51257">
    <property type="entry name" value="PROKAR_LIPOPROTEIN"/>
    <property type="match status" value="1"/>
</dbReference>
<evidence type="ECO:0000256" key="2">
    <source>
        <dbReference type="SAM" id="SignalP"/>
    </source>
</evidence>
<evidence type="ECO:0000256" key="1">
    <source>
        <dbReference type="SAM" id="MobiDB-lite"/>
    </source>
</evidence>
<dbReference type="RefSeq" id="WP_184534595.1">
    <property type="nucleotide sequence ID" value="NZ_JACHJW010000001.1"/>
</dbReference>
<protein>
    <submittedName>
        <fullName evidence="3">Uncharacterized protein</fullName>
    </submittedName>
</protein>
<dbReference type="AlphaFoldDB" id="A0A7W7SPE4"/>
<dbReference type="EMBL" id="JACHJW010000001">
    <property type="protein sequence ID" value="MBB4958523.1"/>
    <property type="molecule type" value="Genomic_DNA"/>
</dbReference>
<feature type="compositionally biased region" description="Basic and acidic residues" evidence="1">
    <location>
        <begin position="72"/>
        <end position="83"/>
    </location>
</feature>
<accession>A0A7W7SPE4</accession>
<keyword evidence="4" id="KW-1185">Reference proteome</keyword>
<feature type="signal peptide" evidence="2">
    <location>
        <begin position="1"/>
        <end position="29"/>
    </location>
</feature>
<feature type="chain" id="PRO_5038753544" evidence="2">
    <location>
        <begin position="30"/>
        <end position="149"/>
    </location>
</feature>
<organism evidence="3 4">
    <name type="scientific">Micromonospora polyrhachis</name>
    <dbReference type="NCBI Taxonomy" id="1282883"/>
    <lineage>
        <taxon>Bacteria</taxon>
        <taxon>Bacillati</taxon>
        <taxon>Actinomycetota</taxon>
        <taxon>Actinomycetes</taxon>
        <taxon>Micromonosporales</taxon>
        <taxon>Micromonosporaceae</taxon>
        <taxon>Micromonospora</taxon>
    </lineage>
</organism>
<evidence type="ECO:0000313" key="3">
    <source>
        <dbReference type="EMBL" id="MBB4958523.1"/>
    </source>
</evidence>